<dbReference type="OrthoDB" id="327951at2759"/>
<keyword evidence="4" id="KW-0456">Lyase</keyword>
<dbReference type="Gene3D" id="2.160.20.10">
    <property type="entry name" value="Single-stranded right-handed beta-helix, Pectin lyase-like"/>
    <property type="match status" value="1"/>
</dbReference>
<dbReference type="InterPro" id="IPR011050">
    <property type="entry name" value="Pectin_lyase_fold/virulence"/>
</dbReference>
<dbReference type="GO" id="GO:0016829">
    <property type="term" value="F:lyase activity"/>
    <property type="evidence" value="ECO:0007669"/>
    <property type="project" value="UniProtKB-KW"/>
</dbReference>
<evidence type="ECO:0000313" key="5">
    <source>
        <dbReference type="Proteomes" id="UP000054937"/>
    </source>
</evidence>
<comment type="caution">
    <text evidence="4">The sequence shown here is derived from an EMBL/GenBank/DDBJ whole genome shotgun (WGS) entry which is preliminary data.</text>
</comment>
<feature type="compositionally biased region" description="Low complexity" evidence="1">
    <location>
        <begin position="1112"/>
        <end position="1129"/>
    </location>
</feature>
<feature type="domain" description="Right handed beta helix" evidence="3">
    <location>
        <begin position="309"/>
        <end position="457"/>
    </location>
</feature>
<dbReference type="OMA" id="FIECETI"/>
<feature type="domain" description="Right handed beta helix" evidence="3">
    <location>
        <begin position="8"/>
        <end position="174"/>
    </location>
</feature>
<feature type="transmembrane region" description="Helical" evidence="2">
    <location>
        <begin position="774"/>
        <end position="791"/>
    </location>
</feature>
<feature type="region of interest" description="Disordered" evidence="1">
    <location>
        <begin position="1238"/>
        <end position="1266"/>
    </location>
</feature>
<feature type="region of interest" description="Disordered" evidence="1">
    <location>
        <begin position="1090"/>
        <end position="1129"/>
    </location>
</feature>
<accession>A0A0V0QHP9</accession>
<evidence type="ECO:0000259" key="3">
    <source>
        <dbReference type="Pfam" id="PF13229"/>
    </source>
</evidence>
<sequence>MIYSFTNTKIINSNFTNNSVEKGNAGAIRLSLSTDIQFFNCNFQNNAALMGGAIYISNSNNIYFNQSIFEQNSAVQNGGVLYMNLCNYFVIFKSQMQYNNAETGGAMYWNYISDIYVEESEISYNSAKLYSGGIYIQNSKNAKILNSNFKHNQADQIYGAYFLTNSDNFNFTNVVFYQNYGYLNGGAGQVDGVNGFFLIDCLLDGNEAGKNNGGTHIIMSTSNILINNTKFLNNRSFISGAGLTIRNMLESVVISNCYFFNNSCETVGGAIDNQQSNLNISNTVFEDNFSQQNGGAINTLRHQYLELTNVTFINNYITYYGGGVSISAVTDFICNQCNFYSNFALQGGGIYISQVINSYLQDSQIQECYSDDKGGGIHAVYSDNIQLQNSILQDNFVIFDNSNLQTKGGGIYVYKVKLLQIKSSQIQGNRSYMQGAGMFLLNLKALDIQNSHFNNNTVFFDGSVERDEKDDNYILTKGGAIYIMTDFGQNYYDLEMDFSIQNTKFKMNQASSGSSLFVYQDDQFKININKFENIDISQDSVDVGLIRYLGKENEYFQQKINEITSENGDNNLIVEKQNKIVTGYVINEKRVGIESYEFSLCLYGTVIEEGGAFSCSKCSDYGICLGGYKNNYPKQGYWRDSKESFEFIECETIEDSCLGYDKCKAGYTGVLCSECDYQKNYTMSVTGQCNMCSSTAIIIMSILSVFILYVSLIKYNAHKICQKVKQTLIKKYLQQFWGKCIQFNNQASPISKIVIMHFQITYLVMPENLELPNCYIKGGVAVLIIIIYAIMCLQRSPFIVKKLNYLTIYCAIVQILTVSISMMTNEINGIENGSIVLINFITIILIAANIILLSYAFILFYPYLGIGLKSYIIQNYKKLPKFWIIRKINKKFEDQKKARENWKKLRKQFKISQKKLNLFDIQLRKISRGINYYYCTDKEVVNDLQSYHYQNVNQILFHNTLEKYIIELQDKNNSFNNAFNYGKVREQMGAVNFEQELVFNTHNNKNYEYYMKNYLQRNLSDFNEYYSKEKLMKSNKLNSNSRNQNSKNSISRNFWQNQSNYLSPNIDLSVQHNSQSQLLNLQKIQWQQDQDLKSQQSQSMSNLETQKKMGKNNKNISRNKNKNYYNKNSNNKYIIYGNEKKKHYNSKYYPELRENSVDDEHQQIIKNKGSSSSTEKDSDSNIGSLIFYKNIHKKMNSITDQENYLINEQSTKLNLGSKQISSLRQIGIPNISERNEIDSTSSRNLSKNKFVRGGYYNKQNEDKSENKIENENKQHGKNLQNNQLSLLNKINNNKNIDDINNYNQQKGEQWEGNFSQSRQQFLQEFEKEFDFDEIEDLGSGIHSVLQINKGQVEKSVSYT</sequence>
<reference evidence="4 5" key="1">
    <citation type="journal article" date="2015" name="Sci. Rep.">
        <title>Genome of the facultative scuticociliatosis pathogen Pseudocohnilembus persalinus provides insight into its virulence through horizontal gene transfer.</title>
        <authorList>
            <person name="Xiong J."/>
            <person name="Wang G."/>
            <person name="Cheng J."/>
            <person name="Tian M."/>
            <person name="Pan X."/>
            <person name="Warren A."/>
            <person name="Jiang C."/>
            <person name="Yuan D."/>
            <person name="Miao W."/>
        </authorList>
    </citation>
    <scope>NUCLEOTIDE SEQUENCE [LARGE SCALE GENOMIC DNA]</scope>
    <source>
        <strain evidence="4">36N120E</strain>
    </source>
</reference>
<dbReference type="InterPro" id="IPR039448">
    <property type="entry name" value="Beta_helix"/>
</dbReference>
<feature type="compositionally biased region" description="Polar residues" evidence="1">
    <location>
        <begin position="1238"/>
        <end position="1247"/>
    </location>
</feature>
<dbReference type="InParanoid" id="A0A0V0QHP9"/>
<dbReference type="InterPro" id="IPR012334">
    <property type="entry name" value="Pectin_lyas_fold"/>
</dbReference>
<dbReference type="InterPro" id="IPR006626">
    <property type="entry name" value="PbH1"/>
</dbReference>
<keyword evidence="2" id="KW-0812">Transmembrane</keyword>
<proteinExistence type="predicted"/>
<feature type="transmembrane region" description="Helical" evidence="2">
    <location>
        <begin position="696"/>
        <end position="715"/>
    </location>
</feature>
<keyword evidence="2" id="KW-1133">Transmembrane helix</keyword>
<dbReference type="SUPFAM" id="SSF51126">
    <property type="entry name" value="Pectin lyase-like"/>
    <property type="match status" value="3"/>
</dbReference>
<dbReference type="SMART" id="SM00710">
    <property type="entry name" value="PbH1"/>
    <property type="match status" value="10"/>
</dbReference>
<evidence type="ECO:0000256" key="1">
    <source>
        <dbReference type="SAM" id="MobiDB-lite"/>
    </source>
</evidence>
<organism evidence="4 5">
    <name type="scientific">Pseudocohnilembus persalinus</name>
    <name type="common">Ciliate</name>
    <dbReference type="NCBI Taxonomy" id="266149"/>
    <lineage>
        <taxon>Eukaryota</taxon>
        <taxon>Sar</taxon>
        <taxon>Alveolata</taxon>
        <taxon>Ciliophora</taxon>
        <taxon>Intramacronucleata</taxon>
        <taxon>Oligohymenophorea</taxon>
        <taxon>Scuticociliatia</taxon>
        <taxon>Philasterida</taxon>
        <taxon>Pseudocohnilembidae</taxon>
        <taxon>Pseudocohnilembus</taxon>
    </lineage>
</organism>
<protein>
    <submittedName>
        <fullName evidence="4">Pectin lyase fold/virulence factor</fullName>
    </submittedName>
</protein>
<evidence type="ECO:0000256" key="2">
    <source>
        <dbReference type="SAM" id="Phobius"/>
    </source>
</evidence>
<keyword evidence="2" id="KW-0472">Membrane</keyword>
<feature type="compositionally biased region" description="Low complexity" evidence="1">
    <location>
        <begin position="1090"/>
        <end position="1101"/>
    </location>
</feature>
<gene>
    <name evidence="4" type="ORF">PPERSA_00148</name>
</gene>
<dbReference type="PANTHER" id="PTHR11319:SF35">
    <property type="entry name" value="OUTER MEMBRANE PROTEIN PMPC-RELATED"/>
    <property type="match status" value="1"/>
</dbReference>
<name>A0A0V0QHP9_PSEPJ</name>
<dbReference type="EMBL" id="LDAU01000164">
    <property type="protein sequence ID" value="KRX01775.1"/>
    <property type="molecule type" value="Genomic_DNA"/>
</dbReference>
<evidence type="ECO:0000313" key="4">
    <source>
        <dbReference type="EMBL" id="KRX01775.1"/>
    </source>
</evidence>
<dbReference type="PANTHER" id="PTHR11319">
    <property type="entry name" value="G PROTEIN-COUPLED RECEPTOR-RELATED"/>
    <property type="match status" value="1"/>
</dbReference>
<dbReference type="Pfam" id="PF13229">
    <property type="entry name" value="Beta_helix"/>
    <property type="match status" value="2"/>
</dbReference>
<dbReference type="Proteomes" id="UP000054937">
    <property type="component" value="Unassembled WGS sequence"/>
</dbReference>
<feature type="transmembrane region" description="Helical" evidence="2">
    <location>
        <begin position="803"/>
        <end position="823"/>
    </location>
</feature>
<feature type="transmembrane region" description="Helical" evidence="2">
    <location>
        <begin position="835"/>
        <end position="864"/>
    </location>
</feature>
<keyword evidence="5" id="KW-1185">Reference proteome</keyword>